<protein>
    <recommendedName>
        <fullName evidence="1">YprB ribonuclease H-like domain-containing protein</fullName>
    </recommendedName>
</protein>
<dbReference type="RefSeq" id="WP_190221400.1">
    <property type="nucleotide sequence ID" value="NZ_BNBS01000001.1"/>
</dbReference>
<organism evidence="2 3">
    <name type="scientific">Streptomyces hydrogenans</name>
    <dbReference type="NCBI Taxonomy" id="1873719"/>
    <lineage>
        <taxon>Bacteria</taxon>
        <taxon>Bacillati</taxon>
        <taxon>Actinomycetota</taxon>
        <taxon>Actinomycetes</taxon>
        <taxon>Kitasatosporales</taxon>
        <taxon>Streptomycetaceae</taxon>
        <taxon>Streptomyces</taxon>
    </lineage>
</organism>
<feature type="domain" description="YprB ribonuclease H-like" evidence="1">
    <location>
        <begin position="45"/>
        <end position="184"/>
    </location>
</feature>
<proteinExistence type="predicted"/>
<evidence type="ECO:0000259" key="1">
    <source>
        <dbReference type="Pfam" id="PF13482"/>
    </source>
</evidence>
<dbReference type="Pfam" id="PF13482">
    <property type="entry name" value="RNase_H_2"/>
    <property type="match status" value="1"/>
</dbReference>
<sequence>MPNNFIGPRILSLDIETSPVVAHAWGLFKQTVAINQIIEHPRTMCFAAKWMHEKKVRFYSEFEHGPEVMFHAAHGLLSEADVVMHYNGDRFDLPRLNSEFLIAGLSPPAPYQSIDLLKVMRKNFGFPSNKLAYITDRLGLESKVKHSGHDLWIRCLASDPKAWAEMGRYNRRDVTLLEDLYEKVRPWIKNHPHVGLYTGEPDCCPNCGGVDLMRQGYALTSMGRFQRYQCRGCGTWSRSSRRESGVGNTQIK</sequence>
<dbReference type="InterPro" id="IPR012337">
    <property type="entry name" value="RNaseH-like_sf"/>
</dbReference>
<dbReference type="Gene3D" id="3.30.420.10">
    <property type="entry name" value="Ribonuclease H-like superfamily/Ribonuclease H"/>
    <property type="match status" value="1"/>
</dbReference>
<dbReference type="Proteomes" id="UP001052739">
    <property type="component" value="Unassembled WGS sequence"/>
</dbReference>
<dbReference type="EMBL" id="BNDW01000068">
    <property type="protein sequence ID" value="GHI25149.1"/>
    <property type="molecule type" value="Genomic_DNA"/>
</dbReference>
<evidence type="ECO:0000313" key="2">
    <source>
        <dbReference type="EMBL" id="GHI25149.1"/>
    </source>
</evidence>
<dbReference type="InterPro" id="IPR038720">
    <property type="entry name" value="YprB_RNase_H-like_dom"/>
</dbReference>
<keyword evidence="3" id="KW-1185">Reference proteome</keyword>
<evidence type="ECO:0000313" key="3">
    <source>
        <dbReference type="Proteomes" id="UP001052739"/>
    </source>
</evidence>
<dbReference type="InterPro" id="IPR036397">
    <property type="entry name" value="RNaseH_sf"/>
</dbReference>
<accession>A0ABQ3PJE9</accession>
<reference evidence="2" key="1">
    <citation type="submission" date="2024-05" db="EMBL/GenBank/DDBJ databases">
        <title>Whole genome shotgun sequence of Streptomyces hydrogenans NBRC 13475.</title>
        <authorList>
            <person name="Komaki H."/>
            <person name="Tamura T."/>
        </authorList>
    </citation>
    <scope>NUCLEOTIDE SEQUENCE</scope>
    <source>
        <strain evidence="2">NBRC 13475</strain>
    </source>
</reference>
<name>A0ABQ3PJE9_9ACTN</name>
<dbReference type="SUPFAM" id="SSF53098">
    <property type="entry name" value="Ribonuclease H-like"/>
    <property type="match status" value="1"/>
</dbReference>
<gene>
    <name evidence="2" type="ORF">Shyd_65200</name>
</gene>
<comment type="caution">
    <text evidence="2">The sequence shown here is derived from an EMBL/GenBank/DDBJ whole genome shotgun (WGS) entry which is preliminary data.</text>
</comment>